<keyword evidence="2" id="KW-1133">Transmembrane helix</keyword>
<organism evidence="3">
    <name type="scientific">uncultured Blastococcus sp</name>
    <dbReference type="NCBI Taxonomy" id="217144"/>
    <lineage>
        <taxon>Bacteria</taxon>
        <taxon>Bacillati</taxon>
        <taxon>Actinomycetota</taxon>
        <taxon>Actinomycetes</taxon>
        <taxon>Geodermatophilales</taxon>
        <taxon>Geodermatophilaceae</taxon>
        <taxon>Blastococcus</taxon>
        <taxon>environmental samples</taxon>
    </lineage>
</organism>
<sequence>MTERLDRNDPGRTKARGRDPRSGHEGIGGAPPLPAPPPSYFSAESRPTLLGFPTDGPGSDERGELTRGAREVSPSSALIVVRRPDPLGAAALVLAGAAASSSLVLPWPPGDGPTGLALVQRGAGDLGSGPVGDALWQPFVVVMCGGLLVALGFLMMIPARAHRLVGVLTLVVALAAAAAVVTLIAETDLADERFGPGLWCAAAVPVLGLLGAMKAMLTVPLVSLARPGRGRRSGDAAL</sequence>
<feature type="compositionally biased region" description="Basic and acidic residues" evidence="1">
    <location>
        <begin position="1"/>
        <end position="24"/>
    </location>
</feature>
<feature type="transmembrane region" description="Helical" evidence="2">
    <location>
        <begin position="196"/>
        <end position="222"/>
    </location>
</feature>
<feature type="compositionally biased region" description="Basic and acidic residues" evidence="1">
    <location>
        <begin position="59"/>
        <end position="70"/>
    </location>
</feature>
<accession>A0A6J4I0X4</accession>
<proteinExistence type="predicted"/>
<gene>
    <name evidence="3" type="ORF">AVDCRST_MAG57-1424</name>
</gene>
<feature type="transmembrane region" description="Helical" evidence="2">
    <location>
        <begin position="135"/>
        <end position="157"/>
    </location>
</feature>
<keyword evidence="2" id="KW-0472">Membrane</keyword>
<name>A0A6J4I0X4_9ACTN</name>
<dbReference type="EMBL" id="CADCTI010000123">
    <property type="protein sequence ID" value="CAA9237268.1"/>
    <property type="molecule type" value="Genomic_DNA"/>
</dbReference>
<feature type="region of interest" description="Disordered" evidence="1">
    <location>
        <begin position="1"/>
        <end position="70"/>
    </location>
</feature>
<protein>
    <submittedName>
        <fullName evidence="3">Uncharacterized protein</fullName>
    </submittedName>
</protein>
<evidence type="ECO:0000313" key="3">
    <source>
        <dbReference type="EMBL" id="CAA9237268.1"/>
    </source>
</evidence>
<dbReference type="AlphaFoldDB" id="A0A6J4I0X4"/>
<feature type="transmembrane region" description="Helical" evidence="2">
    <location>
        <begin position="164"/>
        <end position="184"/>
    </location>
</feature>
<keyword evidence="2" id="KW-0812">Transmembrane</keyword>
<evidence type="ECO:0000256" key="2">
    <source>
        <dbReference type="SAM" id="Phobius"/>
    </source>
</evidence>
<feature type="transmembrane region" description="Helical" evidence="2">
    <location>
        <begin position="87"/>
        <end position="107"/>
    </location>
</feature>
<evidence type="ECO:0000256" key="1">
    <source>
        <dbReference type="SAM" id="MobiDB-lite"/>
    </source>
</evidence>
<reference evidence="3" key="1">
    <citation type="submission" date="2020-02" db="EMBL/GenBank/DDBJ databases">
        <authorList>
            <person name="Meier V. D."/>
        </authorList>
    </citation>
    <scope>NUCLEOTIDE SEQUENCE</scope>
    <source>
        <strain evidence="3">AVDCRST_MAG57</strain>
    </source>
</reference>